<dbReference type="STRING" id="313367.JSE7799_03291"/>
<dbReference type="Proteomes" id="UP000049455">
    <property type="component" value="Unassembled WGS sequence"/>
</dbReference>
<sequence>MHYRFAAALLAFVALAAPAMAQSLSGDVERDGKGGLMTMVMPNSQVESDRAVTEELTFEPWDMLHALARDDVVLLMRHGPTDWSKRDATDVAPTDCEDQRVTTETGRRQMYELGALMVANHLTPGRIVASEWCRNQQTLEAMLDGMRDADPDALENVQIDTIADLNLLLSLQGAPDVAAMREIIADWDGGAGHGPLLIISHFTNIQELTERAVFEGQMLVLDPADGNRVLGQLRLRSAQPDVGHFQ</sequence>
<organism evidence="2 3">
    <name type="scientific">Jannaschia seosinensis</name>
    <dbReference type="NCBI Taxonomy" id="313367"/>
    <lineage>
        <taxon>Bacteria</taxon>
        <taxon>Pseudomonadati</taxon>
        <taxon>Pseudomonadota</taxon>
        <taxon>Alphaproteobacteria</taxon>
        <taxon>Rhodobacterales</taxon>
        <taxon>Roseobacteraceae</taxon>
        <taxon>Jannaschia</taxon>
    </lineage>
</organism>
<dbReference type="Pfam" id="PF00300">
    <property type="entry name" value="His_Phos_1"/>
    <property type="match status" value="1"/>
</dbReference>
<evidence type="ECO:0000313" key="3">
    <source>
        <dbReference type="Proteomes" id="UP000049455"/>
    </source>
</evidence>
<evidence type="ECO:0000256" key="1">
    <source>
        <dbReference type="SAM" id="SignalP"/>
    </source>
</evidence>
<dbReference type="SUPFAM" id="SSF53254">
    <property type="entry name" value="Phosphoglycerate mutase-like"/>
    <property type="match status" value="1"/>
</dbReference>
<gene>
    <name evidence="2" type="ORF">JSE7799_03291</name>
</gene>
<proteinExistence type="predicted"/>
<dbReference type="AlphaFoldDB" id="A0A0M7BGT3"/>
<dbReference type="EMBL" id="CYPR01000222">
    <property type="protein sequence ID" value="CUH40556.1"/>
    <property type="molecule type" value="Genomic_DNA"/>
</dbReference>
<reference evidence="2 3" key="1">
    <citation type="submission" date="2015-09" db="EMBL/GenBank/DDBJ databases">
        <authorList>
            <person name="Jackson K.R."/>
            <person name="Lunt B.L."/>
            <person name="Fisher J.N.B."/>
            <person name="Gardner A.V."/>
            <person name="Bailey M.E."/>
            <person name="Deus L.M."/>
            <person name="Earl A.S."/>
            <person name="Gibby P.D."/>
            <person name="Hartmann K.A."/>
            <person name="Liu J.E."/>
            <person name="Manci A.M."/>
            <person name="Nielsen D.A."/>
            <person name="Solomon M.B."/>
            <person name="Breakwell D.P."/>
            <person name="Burnett S.H."/>
            <person name="Grose J.H."/>
        </authorList>
    </citation>
    <scope>NUCLEOTIDE SEQUENCE [LARGE SCALE GENOMIC DNA]</scope>
    <source>
        <strain evidence="2 3">CECT 7799</strain>
    </source>
</reference>
<dbReference type="InterPro" id="IPR029033">
    <property type="entry name" value="His_PPase_superfam"/>
</dbReference>
<keyword evidence="3" id="KW-1185">Reference proteome</keyword>
<protein>
    <submittedName>
        <fullName evidence="2">Histidine phosphatase superfamily (Branch 1)</fullName>
    </submittedName>
</protein>
<dbReference type="InterPro" id="IPR013078">
    <property type="entry name" value="His_Pase_superF_clade-1"/>
</dbReference>
<dbReference type="Gene3D" id="3.40.50.1240">
    <property type="entry name" value="Phosphoglycerate mutase-like"/>
    <property type="match status" value="1"/>
</dbReference>
<feature type="signal peptide" evidence="1">
    <location>
        <begin position="1"/>
        <end position="21"/>
    </location>
</feature>
<dbReference type="CDD" id="cd07067">
    <property type="entry name" value="HP_PGM_like"/>
    <property type="match status" value="1"/>
</dbReference>
<accession>A0A0M7BGT3</accession>
<keyword evidence="1" id="KW-0732">Signal</keyword>
<name>A0A0M7BGT3_9RHOB</name>
<feature type="chain" id="PRO_5005809973" evidence="1">
    <location>
        <begin position="22"/>
        <end position="246"/>
    </location>
</feature>
<evidence type="ECO:0000313" key="2">
    <source>
        <dbReference type="EMBL" id="CUH40556.1"/>
    </source>
</evidence>